<dbReference type="Gene3D" id="3.40.50.1820">
    <property type="entry name" value="alpha/beta hydrolase"/>
    <property type="match status" value="1"/>
</dbReference>
<keyword evidence="2" id="KW-1185">Reference proteome</keyword>
<dbReference type="AlphaFoldDB" id="A0A7U6GDF5"/>
<dbReference type="SUPFAM" id="SSF53474">
    <property type="entry name" value="alpha/beta-Hydrolases"/>
    <property type="match status" value="1"/>
</dbReference>
<evidence type="ECO:0000313" key="1">
    <source>
        <dbReference type="EMBL" id="BAL80372.1"/>
    </source>
</evidence>
<name>A0A7U6GDF5_CALEA</name>
<evidence type="ECO:0008006" key="3">
    <source>
        <dbReference type="Google" id="ProtNLM"/>
    </source>
</evidence>
<gene>
    <name evidence="1" type="ordered locus">CSE_02460</name>
</gene>
<evidence type="ECO:0000313" key="2">
    <source>
        <dbReference type="Proteomes" id="UP000004793"/>
    </source>
</evidence>
<proteinExistence type="predicted"/>
<sequence length="40" mass="4672">MNFALSLKEAKFVEINDCGHIPHEEKPEEFLRVLQEFLGL</sequence>
<dbReference type="KEGG" id="cex:CSE_02460"/>
<dbReference type="Proteomes" id="UP000004793">
    <property type="component" value="Chromosome"/>
</dbReference>
<dbReference type="EMBL" id="AP012051">
    <property type="protein sequence ID" value="BAL80372.1"/>
    <property type="molecule type" value="Genomic_DNA"/>
</dbReference>
<protein>
    <recommendedName>
        <fullName evidence="3">Alpha/beta hydrolase</fullName>
    </recommendedName>
</protein>
<dbReference type="InterPro" id="IPR029058">
    <property type="entry name" value="AB_hydrolase_fold"/>
</dbReference>
<accession>A0A7U6GDF5</accession>
<reference evidence="1 2" key="1">
    <citation type="submission" date="2011-01" db="EMBL/GenBank/DDBJ databases">
        <title>Whole genome sequence of Caldisericum exile AZM16c01.</title>
        <authorList>
            <person name="Narita-Yamada S."/>
            <person name="Kawakoshi A."/>
            <person name="Nakamura S."/>
            <person name="Sasagawa M."/>
            <person name="Fukada J."/>
            <person name="Sekine M."/>
            <person name="Kato Y."/>
            <person name="Fukai R."/>
            <person name="Sasaki K."/>
            <person name="Hanamaki A."/>
            <person name="Narita H."/>
            <person name="Konno Y."/>
            <person name="Mori K."/>
            <person name="Yamazaki S."/>
            <person name="Suzuki K."/>
            <person name="Fujita N."/>
        </authorList>
    </citation>
    <scope>NUCLEOTIDE SEQUENCE [LARGE SCALE GENOMIC DNA]</scope>
    <source>
        <strain evidence="2">DSM 21853 / NBRC 104410 / AZM16c01</strain>
    </source>
</reference>
<organism evidence="1 2">
    <name type="scientific">Caldisericum exile (strain DSM 21853 / NBRC 104410 / AZM16c01)</name>
    <dbReference type="NCBI Taxonomy" id="511051"/>
    <lineage>
        <taxon>Bacteria</taxon>
        <taxon>Pseudomonadati</taxon>
        <taxon>Caldisericota/Cryosericota group</taxon>
        <taxon>Caldisericota</taxon>
        <taxon>Caldisericia</taxon>
        <taxon>Caldisericales</taxon>
        <taxon>Caldisericaceae</taxon>
        <taxon>Caldisericum</taxon>
    </lineage>
</organism>